<gene>
    <name evidence="2" type="ORF">CHR90_07180</name>
</gene>
<sequence>MKIPLLSGPLPGLGHPLPLRADEGGRFLPAIVAIMTLLALLALAGALAVHRGAQAWDKEVTGSATVQVIPGPDAAEVGKRVEAAVTLLLAQPGVTLAQPLPPEAGAALVAPWLGELTGAAELPIPRLIAVSVDPAVASQEAIRTALKAIPGTRYQDHLTWLEPIRKAATAARWLAVVVLGVIGGAAVLTVLFATRTALAVQQDVIEVLHLIGARDGYIAVGLARQTMGRALLGALIGGFLAVVVLLALPLLAASAADAPALLKGVRLGALDWVWIALLPLAISALAAAAAYLAALRGLARLP</sequence>
<dbReference type="Proteomes" id="UP000216361">
    <property type="component" value="Unassembled WGS sequence"/>
</dbReference>
<proteinExistence type="predicted"/>
<keyword evidence="1" id="KW-0472">Membrane</keyword>
<evidence type="ECO:0008006" key="4">
    <source>
        <dbReference type="Google" id="ProtNLM"/>
    </source>
</evidence>
<feature type="transmembrane region" description="Helical" evidence="1">
    <location>
        <begin position="230"/>
        <end position="252"/>
    </location>
</feature>
<keyword evidence="1" id="KW-1133">Transmembrane helix</keyword>
<evidence type="ECO:0000313" key="2">
    <source>
        <dbReference type="EMBL" id="OYQ19892.1"/>
    </source>
</evidence>
<name>A0A255XSK2_9PROT</name>
<comment type="caution">
    <text evidence="2">The sequence shown here is derived from an EMBL/GenBank/DDBJ whole genome shotgun (WGS) entry which is preliminary data.</text>
</comment>
<dbReference type="GO" id="GO:0032153">
    <property type="term" value="C:cell division site"/>
    <property type="evidence" value="ECO:0007669"/>
    <property type="project" value="TreeGrafter"/>
</dbReference>
<dbReference type="AlphaFoldDB" id="A0A255XSK2"/>
<evidence type="ECO:0000256" key="1">
    <source>
        <dbReference type="SAM" id="Phobius"/>
    </source>
</evidence>
<keyword evidence="1" id="KW-0812">Transmembrane</keyword>
<feature type="transmembrane region" description="Helical" evidence="1">
    <location>
        <begin position="27"/>
        <end position="49"/>
    </location>
</feature>
<dbReference type="PANTHER" id="PTHR47755">
    <property type="entry name" value="CELL DIVISION PROTEIN FTSX"/>
    <property type="match status" value="1"/>
</dbReference>
<dbReference type="InterPro" id="IPR004513">
    <property type="entry name" value="FtsX"/>
</dbReference>
<dbReference type="GO" id="GO:0016020">
    <property type="term" value="C:membrane"/>
    <property type="evidence" value="ECO:0007669"/>
    <property type="project" value="InterPro"/>
</dbReference>
<feature type="transmembrane region" description="Helical" evidence="1">
    <location>
        <begin position="173"/>
        <end position="192"/>
    </location>
</feature>
<dbReference type="GO" id="GO:0051301">
    <property type="term" value="P:cell division"/>
    <property type="evidence" value="ECO:0007669"/>
    <property type="project" value="InterPro"/>
</dbReference>
<feature type="transmembrane region" description="Helical" evidence="1">
    <location>
        <begin position="272"/>
        <end position="294"/>
    </location>
</feature>
<dbReference type="EMBL" id="NOXS01000030">
    <property type="protein sequence ID" value="OYQ19892.1"/>
    <property type="molecule type" value="Genomic_DNA"/>
</dbReference>
<accession>A0A255XSK2</accession>
<dbReference type="RefSeq" id="WP_094408311.1">
    <property type="nucleotide sequence ID" value="NZ_BMJZ01000006.1"/>
</dbReference>
<protein>
    <recommendedName>
        <fullName evidence="4">Cell division protein FtsX</fullName>
    </recommendedName>
</protein>
<dbReference type="PANTHER" id="PTHR47755:SF1">
    <property type="entry name" value="CELL DIVISION PROTEIN FTSX"/>
    <property type="match status" value="1"/>
</dbReference>
<keyword evidence="3" id="KW-1185">Reference proteome</keyword>
<evidence type="ECO:0000313" key="3">
    <source>
        <dbReference type="Proteomes" id="UP000216361"/>
    </source>
</evidence>
<feature type="transmembrane region" description="Helical" evidence="1">
    <location>
        <begin position="204"/>
        <end position="223"/>
    </location>
</feature>
<reference evidence="2 3" key="1">
    <citation type="submission" date="2017-07" db="EMBL/GenBank/DDBJ databases">
        <title>Elstera cyanobacteriorum sp. nov., a novel bacterium isolated from cyanobacterial aggregates in a eutrophic lake.</title>
        <authorList>
            <person name="Cai H."/>
        </authorList>
    </citation>
    <scope>NUCLEOTIDE SEQUENCE [LARGE SCALE GENOMIC DNA]</scope>
    <source>
        <strain evidence="2 3">TH019</strain>
    </source>
</reference>
<dbReference type="OrthoDB" id="9814843at2"/>
<organism evidence="2 3">
    <name type="scientific">Elstera cyanobacteriorum</name>
    <dbReference type="NCBI Taxonomy" id="2022747"/>
    <lineage>
        <taxon>Bacteria</taxon>
        <taxon>Pseudomonadati</taxon>
        <taxon>Pseudomonadota</taxon>
        <taxon>Alphaproteobacteria</taxon>
        <taxon>Rhodospirillales</taxon>
        <taxon>Rhodospirillaceae</taxon>
        <taxon>Elstera</taxon>
    </lineage>
</organism>